<dbReference type="Gene3D" id="3.40.630.30">
    <property type="match status" value="1"/>
</dbReference>
<dbReference type="InterPro" id="IPR000182">
    <property type="entry name" value="GNAT_dom"/>
</dbReference>
<evidence type="ECO:0000313" key="3">
    <source>
        <dbReference type="Proteomes" id="UP000199497"/>
    </source>
</evidence>
<dbReference type="InterPro" id="IPR016181">
    <property type="entry name" value="Acyl_CoA_acyltransferase"/>
</dbReference>
<keyword evidence="3" id="KW-1185">Reference proteome</keyword>
<evidence type="ECO:0000313" key="2">
    <source>
        <dbReference type="EMBL" id="SDP03007.1"/>
    </source>
</evidence>
<reference evidence="3" key="1">
    <citation type="submission" date="2016-10" db="EMBL/GenBank/DDBJ databases">
        <authorList>
            <person name="Varghese N."/>
            <person name="Submissions S."/>
        </authorList>
    </citation>
    <scope>NUCLEOTIDE SEQUENCE [LARGE SCALE GENOMIC DNA]</scope>
    <source>
        <strain evidence="3">DSM 46732</strain>
    </source>
</reference>
<name>A0A1H0PD14_9ACTN</name>
<dbReference type="Pfam" id="PF00583">
    <property type="entry name" value="Acetyltransf_1"/>
    <property type="match status" value="1"/>
</dbReference>
<keyword evidence="2" id="KW-0808">Transferase</keyword>
<dbReference type="AlphaFoldDB" id="A0A1H0PD14"/>
<evidence type="ECO:0000259" key="1">
    <source>
        <dbReference type="PROSITE" id="PS51186"/>
    </source>
</evidence>
<sequence>MEAAVPEEATEIHGLRERLAEWLHEKGIQQWPRGEVTLDRIVSEIERAEWHRVRLPELGVVAGMRVLWSDPDFWGEDTTPAVYVHGLMVDRSMARTGMGTFLLESAADLGRAAGVNTLRIDCAESNDVLRSYYAAHGFREVGRHAVRGLFPVTLFERPIDRDAATSPE</sequence>
<dbReference type="GO" id="GO:0016747">
    <property type="term" value="F:acyltransferase activity, transferring groups other than amino-acyl groups"/>
    <property type="evidence" value="ECO:0007669"/>
    <property type="project" value="InterPro"/>
</dbReference>
<dbReference type="EMBL" id="FNJR01000001">
    <property type="protein sequence ID" value="SDP03007.1"/>
    <property type="molecule type" value="Genomic_DNA"/>
</dbReference>
<gene>
    <name evidence="2" type="ORF">SAMN04487905_101499</name>
</gene>
<organism evidence="2 3">
    <name type="scientific">Actinopolyspora xinjiangensis</name>
    <dbReference type="NCBI Taxonomy" id="405564"/>
    <lineage>
        <taxon>Bacteria</taxon>
        <taxon>Bacillati</taxon>
        <taxon>Actinomycetota</taxon>
        <taxon>Actinomycetes</taxon>
        <taxon>Actinopolysporales</taxon>
        <taxon>Actinopolysporaceae</taxon>
        <taxon>Actinopolyspora</taxon>
    </lineage>
</organism>
<dbReference type="PROSITE" id="PS51186">
    <property type="entry name" value="GNAT"/>
    <property type="match status" value="1"/>
</dbReference>
<feature type="domain" description="N-acetyltransferase" evidence="1">
    <location>
        <begin position="1"/>
        <end position="160"/>
    </location>
</feature>
<dbReference type="SUPFAM" id="SSF55729">
    <property type="entry name" value="Acyl-CoA N-acyltransferases (Nat)"/>
    <property type="match status" value="1"/>
</dbReference>
<dbReference type="Proteomes" id="UP000199497">
    <property type="component" value="Unassembled WGS sequence"/>
</dbReference>
<protein>
    <submittedName>
        <fullName evidence="2">Acetyltransferase (GNAT) family protein</fullName>
    </submittedName>
</protein>
<accession>A0A1H0PD14</accession>
<dbReference type="STRING" id="405564.SAMN04487905_101499"/>
<proteinExistence type="predicted"/>